<dbReference type="InterPro" id="IPR023198">
    <property type="entry name" value="PGP-like_dom2"/>
</dbReference>
<organism evidence="1 2">
    <name type="scientific">Actinoplanes flavus</name>
    <dbReference type="NCBI Taxonomy" id="2820290"/>
    <lineage>
        <taxon>Bacteria</taxon>
        <taxon>Bacillati</taxon>
        <taxon>Actinomycetota</taxon>
        <taxon>Actinomycetes</taxon>
        <taxon>Micromonosporales</taxon>
        <taxon>Micromonosporaceae</taxon>
        <taxon>Actinoplanes</taxon>
    </lineage>
</organism>
<evidence type="ECO:0000313" key="2">
    <source>
        <dbReference type="Proteomes" id="UP000679690"/>
    </source>
</evidence>
<reference evidence="1 2" key="1">
    <citation type="submission" date="2021-03" db="EMBL/GenBank/DDBJ databases">
        <title>Actinoplanes flavus sp. nov., a novel actinomycete isolated from Coconut Palm rhizosphere soil.</title>
        <authorList>
            <person name="Luo X."/>
        </authorList>
    </citation>
    <scope>NUCLEOTIDE SEQUENCE [LARGE SCALE GENOMIC DNA]</scope>
    <source>
        <strain evidence="1 2">NEAU-H7</strain>
    </source>
</reference>
<dbReference type="InterPro" id="IPR051806">
    <property type="entry name" value="HAD-like_SPP"/>
</dbReference>
<name>A0ABS3UTP2_9ACTN</name>
<dbReference type="RefSeq" id="WP_208471100.1">
    <property type="nucleotide sequence ID" value="NZ_JAGFNS010000024.1"/>
</dbReference>
<dbReference type="InterPro" id="IPR036412">
    <property type="entry name" value="HAD-like_sf"/>
</dbReference>
<gene>
    <name evidence="1" type="ORF">J5X75_31045</name>
</gene>
<dbReference type="Proteomes" id="UP000679690">
    <property type="component" value="Unassembled WGS sequence"/>
</dbReference>
<proteinExistence type="predicted"/>
<dbReference type="SFLD" id="SFLDG01129">
    <property type="entry name" value="C1.5:_HAD__Beta-PGM__Phosphata"/>
    <property type="match status" value="1"/>
</dbReference>
<dbReference type="Pfam" id="PF00702">
    <property type="entry name" value="Hydrolase"/>
    <property type="match status" value="1"/>
</dbReference>
<dbReference type="Gene3D" id="3.40.50.1000">
    <property type="entry name" value="HAD superfamily/HAD-like"/>
    <property type="match status" value="1"/>
</dbReference>
<dbReference type="PANTHER" id="PTHR43481:SF4">
    <property type="entry name" value="GLYCEROL-1-PHOSPHATE PHOSPHOHYDROLASE 1-RELATED"/>
    <property type="match status" value="1"/>
</dbReference>
<dbReference type="InterPro" id="IPR023214">
    <property type="entry name" value="HAD_sf"/>
</dbReference>
<protein>
    <submittedName>
        <fullName evidence="1">HAD family phosphatase</fullName>
    </submittedName>
</protein>
<dbReference type="InterPro" id="IPR006439">
    <property type="entry name" value="HAD-SF_hydro_IA"/>
</dbReference>
<evidence type="ECO:0000313" key="1">
    <source>
        <dbReference type="EMBL" id="MBO3741953.1"/>
    </source>
</evidence>
<dbReference type="PRINTS" id="PR00413">
    <property type="entry name" value="HADHALOGNASE"/>
</dbReference>
<dbReference type="Gene3D" id="1.10.150.240">
    <property type="entry name" value="Putative phosphatase, domain 2"/>
    <property type="match status" value="1"/>
</dbReference>
<accession>A0ABS3UTP2</accession>
<dbReference type="NCBIfam" id="TIGR01509">
    <property type="entry name" value="HAD-SF-IA-v3"/>
    <property type="match status" value="1"/>
</dbReference>
<sequence length="236" mass="26025">MPKKAYEAALFDMDGVVTDTERTVTAFWQDLATNHGFVISDEDLDEHVFGRHADHTLRILFPGIPHTGHVTVYERLRINDQTLRYTEIPGAVRLIGELRAAGIPIALVTGAQDWKAVAVLEQLGLTDSFDVQIRADDIPVGKPDPACYRLAAGRLGVDIERCVIFEDAFSGVTSAVTAGGTCVGIGPRRRESRLTAIGALTVIPDFRQSRYERENDRLHLDQDTVLPFTRVGATTR</sequence>
<dbReference type="EMBL" id="JAGFNS010000024">
    <property type="protein sequence ID" value="MBO3741953.1"/>
    <property type="molecule type" value="Genomic_DNA"/>
</dbReference>
<comment type="caution">
    <text evidence="1">The sequence shown here is derived from an EMBL/GenBank/DDBJ whole genome shotgun (WGS) entry which is preliminary data.</text>
</comment>
<dbReference type="SFLD" id="SFLDS00003">
    <property type="entry name" value="Haloacid_Dehalogenase"/>
    <property type="match status" value="1"/>
</dbReference>
<dbReference type="SUPFAM" id="SSF56784">
    <property type="entry name" value="HAD-like"/>
    <property type="match status" value="1"/>
</dbReference>
<keyword evidence="2" id="KW-1185">Reference proteome</keyword>
<dbReference type="PANTHER" id="PTHR43481">
    <property type="entry name" value="FRUCTOSE-1-PHOSPHATE PHOSPHATASE"/>
    <property type="match status" value="1"/>
</dbReference>